<evidence type="ECO:0000313" key="3">
    <source>
        <dbReference type="Proteomes" id="UP001056012"/>
    </source>
</evidence>
<gene>
    <name evidence="2" type="ORF">yc1106_02930</name>
</gene>
<keyword evidence="1" id="KW-0472">Membrane</keyword>
<evidence type="ECO:0000313" key="2">
    <source>
        <dbReference type="EMBL" id="USP75656.1"/>
    </source>
</evidence>
<reference evidence="2" key="1">
    <citation type="submission" date="2021-12" db="EMBL/GenBank/DDBJ databases">
        <title>Curvularia clavata genome.</title>
        <authorList>
            <person name="Cao Y."/>
        </authorList>
    </citation>
    <scope>NUCLEOTIDE SEQUENCE</scope>
    <source>
        <strain evidence="2">Yc1106</strain>
    </source>
</reference>
<keyword evidence="3" id="KW-1185">Reference proteome</keyword>
<name>A0A9Q8Z3P1_CURCL</name>
<dbReference type="OrthoDB" id="4158087at2759"/>
<feature type="transmembrane region" description="Helical" evidence="1">
    <location>
        <begin position="59"/>
        <end position="81"/>
    </location>
</feature>
<sequence>MSSHWYGHVSRLTLSNLLYQMVYIVLSVPDRSRDFVDFDRDTQDIRECRDEDQEHRKNIAGAASVVEGLLAATLIFVYAGLRGVPTNAKIFSIILSRLRIAIDRPAISVIEVWGREKNLKMLAWVLVVACSVVGVEEDRAWWISKLSELCGVLEIRHQAELKDAMTHIAWNDVFFDGRLESIWAEMMR</sequence>
<accession>A0A9Q8Z3P1</accession>
<keyword evidence="1" id="KW-0812">Transmembrane</keyword>
<protein>
    <submittedName>
        <fullName evidence="2">Uncharacterized protein</fullName>
    </submittedName>
</protein>
<dbReference type="AlphaFoldDB" id="A0A9Q8Z3P1"/>
<dbReference type="Proteomes" id="UP001056012">
    <property type="component" value="Chromosome 2"/>
</dbReference>
<evidence type="ECO:0000256" key="1">
    <source>
        <dbReference type="SAM" id="Phobius"/>
    </source>
</evidence>
<keyword evidence="1" id="KW-1133">Transmembrane helix</keyword>
<dbReference type="VEuPathDB" id="FungiDB:yc1106_02930"/>
<feature type="transmembrane region" description="Helical" evidence="1">
    <location>
        <begin position="12"/>
        <end position="29"/>
    </location>
</feature>
<proteinExistence type="predicted"/>
<organism evidence="2 3">
    <name type="scientific">Curvularia clavata</name>
    <dbReference type="NCBI Taxonomy" id="95742"/>
    <lineage>
        <taxon>Eukaryota</taxon>
        <taxon>Fungi</taxon>
        <taxon>Dikarya</taxon>
        <taxon>Ascomycota</taxon>
        <taxon>Pezizomycotina</taxon>
        <taxon>Dothideomycetes</taxon>
        <taxon>Pleosporomycetidae</taxon>
        <taxon>Pleosporales</taxon>
        <taxon>Pleosporineae</taxon>
        <taxon>Pleosporaceae</taxon>
        <taxon>Curvularia</taxon>
    </lineage>
</organism>
<dbReference type="EMBL" id="CP089275">
    <property type="protein sequence ID" value="USP75656.1"/>
    <property type="molecule type" value="Genomic_DNA"/>
</dbReference>